<evidence type="ECO:0000313" key="2">
    <source>
        <dbReference type="EMBL" id="KAK4419336.1"/>
    </source>
</evidence>
<proteinExistence type="predicted"/>
<reference evidence="2" key="2">
    <citation type="journal article" date="2024" name="Plant">
        <title>Genomic evolution and insights into agronomic trait innovations of Sesamum species.</title>
        <authorList>
            <person name="Miao H."/>
            <person name="Wang L."/>
            <person name="Qu L."/>
            <person name="Liu H."/>
            <person name="Sun Y."/>
            <person name="Le M."/>
            <person name="Wang Q."/>
            <person name="Wei S."/>
            <person name="Zheng Y."/>
            <person name="Lin W."/>
            <person name="Duan Y."/>
            <person name="Cao H."/>
            <person name="Xiong S."/>
            <person name="Wang X."/>
            <person name="Wei L."/>
            <person name="Li C."/>
            <person name="Ma Q."/>
            <person name="Ju M."/>
            <person name="Zhao R."/>
            <person name="Li G."/>
            <person name="Mu C."/>
            <person name="Tian Q."/>
            <person name="Mei H."/>
            <person name="Zhang T."/>
            <person name="Gao T."/>
            <person name="Zhang H."/>
        </authorList>
    </citation>
    <scope>NUCLEOTIDE SEQUENCE</scope>
    <source>
        <strain evidence="2">3651</strain>
    </source>
</reference>
<accession>A0AAE1XWJ7</accession>
<comment type="caution">
    <text evidence="2">The sequence shown here is derived from an EMBL/GenBank/DDBJ whole genome shotgun (WGS) entry which is preliminary data.</text>
</comment>
<dbReference type="Proteomes" id="UP001293254">
    <property type="component" value="Unassembled WGS sequence"/>
</dbReference>
<gene>
    <name evidence="2" type="ORF">Salat_2346500</name>
</gene>
<sequence>MFSQMNSCARRFQLNYMEEQFPGPGEPINFYQMNPQSWAFQQGFQDNLQYFHEFPGIPDSDRTSSDSRSSPGNEETGFQETCVQESEAVDELLQILVECLKKADMRTREVLLRKFFVEIEKETAMEGFLIERIKHSKINVFSNSLSRTPSCCRDNDRIPVGDIYESATREVDRPLGEGTSIKLGRFKVKTVQFGQVVKEEAK</sequence>
<organism evidence="2 3">
    <name type="scientific">Sesamum alatum</name>
    <dbReference type="NCBI Taxonomy" id="300844"/>
    <lineage>
        <taxon>Eukaryota</taxon>
        <taxon>Viridiplantae</taxon>
        <taxon>Streptophyta</taxon>
        <taxon>Embryophyta</taxon>
        <taxon>Tracheophyta</taxon>
        <taxon>Spermatophyta</taxon>
        <taxon>Magnoliopsida</taxon>
        <taxon>eudicotyledons</taxon>
        <taxon>Gunneridae</taxon>
        <taxon>Pentapetalae</taxon>
        <taxon>asterids</taxon>
        <taxon>lamiids</taxon>
        <taxon>Lamiales</taxon>
        <taxon>Pedaliaceae</taxon>
        <taxon>Sesamum</taxon>
    </lineage>
</organism>
<feature type="region of interest" description="Disordered" evidence="1">
    <location>
        <begin position="58"/>
        <end position="79"/>
    </location>
</feature>
<evidence type="ECO:0000313" key="3">
    <source>
        <dbReference type="Proteomes" id="UP001293254"/>
    </source>
</evidence>
<reference evidence="2" key="1">
    <citation type="submission" date="2020-06" db="EMBL/GenBank/DDBJ databases">
        <authorList>
            <person name="Li T."/>
            <person name="Hu X."/>
            <person name="Zhang T."/>
            <person name="Song X."/>
            <person name="Zhang H."/>
            <person name="Dai N."/>
            <person name="Sheng W."/>
            <person name="Hou X."/>
            <person name="Wei L."/>
        </authorList>
    </citation>
    <scope>NUCLEOTIDE SEQUENCE</scope>
    <source>
        <strain evidence="2">3651</strain>
        <tissue evidence="2">Leaf</tissue>
    </source>
</reference>
<keyword evidence="3" id="KW-1185">Reference proteome</keyword>
<dbReference type="AlphaFoldDB" id="A0AAE1XWJ7"/>
<evidence type="ECO:0000256" key="1">
    <source>
        <dbReference type="SAM" id="MobiDB-lite"/>
    </source>
</evidence>
<protein>
    <submittedName>
        <fullName evidence="2">Uncharacterized protein</fullName>
    </submittedName>
</protein>
<name>A0AAE1XWJ7_9LAMI</name>
<dbReference type="EMBL" id="JACGWO010000009">
    <property type="protein sequence ID" value="KAK4419336.1"/>
    <property type="molecule type" value="Genomic_DNA"/>
</dbReference>